<sequence>MSHYTSIKTKYSNPLTFKDVLNKLNCPYVEYKNEEGLNILEIFILPFRMGKTNIYNDYSSNYLAFHWDKNSYNMVTDLQSWTQKESIDLFLKKLEVNYGYCETVKQAVSLGFTRSKIIAKNSTSRFVFQRYVEIVH</sequence>
<keyword evidence="1" id="KW-0934">Plastid</keyword>
<organism evidence="1">
    <name type="scientific">Ishige okamurae</name>
    <dbReference type="NCBI Taxonomy" id="233772"/>
    <lineage>
        <taxon>Eukaryota</taxon>
        <taxon>Sar</taxon>
        <taxon>Stramenopiles</taxon>
        <taxon>Ochrophyta</taxon>
        <taxon>PX clade</taxon>
        <taxon>Phaeophyceae</taxon>
        <taxon>Ectocarpales</taxon>
        <taxon>Ishigeaceae</taxon>
        <taxon>Ishige</taxon>
    </lineage>
</organism>
<name>A0A8E6D4Z1_9PHAE</name>
<geneLocation type="chloroplast" evidence="1"/>
<evidence type="ECO:0000313" key="1">
    <source>
        <dbReference type="EMBL" id="QVJ99661.1"/>
    </source>
</evidence>
<reference evidence="1" key="1">
    <citation type="submission" date="2021-03" db="EMBL/GenBank/DDBJ databases">
        <title>The complete chloroplast genome of Ishige okamurae.</title>
        <authorList>
            <person name="Wang X."/>
        </authorList>
    </citation>
    <scope>NUCLEOTIDE SEQUENCE</scope>
</reference>
<dbReference type="InterPro" id="IPR009666">
    <property type="entry name" value="Uncharacterised_Ycf35"/>
</dbReference>
<dbReference type="RefSeq" id="YP_010185317.1">
    <property type="nucleotide sequence ID" value="NC_058314.1"/>
</dbReference>
<dbReference type="AlphaFoldDB" id="A0A8E6D4Z1"/>
<keyword evidence="1" id="KW-0150">Chloroplast</keyword>
<protein>
    <submittedName>
        <fullName evidence="1">Uncharacterized protein</fullName>
    </submittedName>
</protein>
<proteinExistence type="predicted"/>
<accession>A0A8E6D4Z1</accession>
<gene>
    <name evidence="1" type="primary">ycf35</name>
</gene>
<dbReference type="GeneID" id="68216518"/>
<dbReference type="Pfam" id="PF06868">
    <property type="entry name" value="DUF1257"/>
    <property type="match status" value="1"/>
</dbReference>
<dbReference type="EMBL" id="MW762687">
    <property type="protein sequence ID" value="QVJ99661.1"/>
    <property type="molecule type" value="Genomic_DNA"/>
</dbReference>